<name>A0AAN8XHQ5_HALRR</name>
<evidence type="ECO:0000313" key="1">
    <source>
        <dbReference type="EMBL" id="KAK7078499.1"/>
    </source>
</evidence>
<accession>A0AAN8XHQ5</accession>
<dbReference type="AlphaFoldDB" id="A0AAN8XHQ5"/>
<dbReference type="Gene3D" id="3.40.390.10">
    <property type="entry name" value="Collagenase (Catalytic Domain)"/>
    <property type="match status" value="1"/>
</dbReference>
<feature type="non-terminal residue" evidence="1">
    <location>
        <position position="1"/>
    </location>
</feature>
<evidence type="ECO:0000313" key="2">
    <source>
        <dbReference type="Proteomes" id="UP001381693"/>
    </source>
</evidence>
<dbReference type="Proteomes" id="UP001381693">
    <property type="component" value="Unassembled WGS sequence"/>
</dbReference>
<dbReference type="GO" id="GO:0008237">
    <property type="term" value="F:metallopeptidase activity"/>
    <property type="evidence" value="ECO:0007669"/>
    <property type="project" value="InterPro"/>
</dbReference>
<protein>
    <submittedName>
        <fullName evidence="1">Uncharacterized protein</fullName>
    </submittedName>
</protein>
<keyword evidence="2" id="KW-1185">Reference proteome</keyword>
<comment type="caution">
    <text evidence="1">The sequence shown here is derived from an EMBL/GenBank/DDBJ whole genome shotgun (WGS) entry which is preliminary data.</text>
</comment>
<proteinExistence type="predicted"/>
<reference evidence="1 2" key="1">
    <citation type="submission" date="2023-11" db="EMBL/GenBank/DDBJ databases">
        <title>Halocaridina rubra genome assembly.</title>
        <authorList>
            <person name="Smith C."/>
        </authorList>
    </citation>
    <scope>NUCLEOTIDE SEQUENCE [LARGE SCALE GENOMIC DNA]</scope>
    <source>
        <strain evidence="1">EP-1</strain>
        <tissue evidence="1">Whole</tissue>
    </source>
</reference>
<gene>
    <name evidence="1" type="ORF">SK128_001706</name>
</gene>
<dbReference type="InterPro" id="IPR024079">
    <property type="entry name" value="MetalloPept_cat_dom_sf"/>
</dbReference>
<sequence length="257" mass="28894">ANQIFNPDDLGGSLKGAINIPLIFPENSTKYWDNMTSKSLQTSTVILGNDTLARNKTETEDVSWQEYEIQNKEVSEEKDSSWRDETREEEAMRQKNLAKRDYKIEKTNEKPIGQTAHLKYELESEYDARRGNSRPQDGASKKAKIFRLAVFADAALLNHLSELSAEDPPTAAHAFISTGISAVESLLHEALESKNALKIILVYIGVWSQKTAEPIKREGVAGLNLRNFCEWANKINPPMGSTGHWHHAMFLTGYVNC</sequence>
<dbReference type="EMBL" id="JAXCGZ010007799">
    <property type="protein sequence ID" value="KAK7078499.1"/>
    <property type="molecule type" value="Genomic_DNA"/>
</dbReference>
<organism evidence="1 2">
    <name type="scientific">Halocaridina rubra</name>
    <name type="common">Hawaiian red shrimp</name>
    <dbReference type="NCBI Taxonomy" id="373956"/>
    <lineage>
        <taxon>Eukaryota</taxon>
        <taxon>Metazoa</taxon>
        <taxon>Ecdysozoa</taxon>
        <taxon>Arthropoda</taxon>
        <taxon>Crustacea</taxon>
        <taxon>Multicrustacea</taxon>
        <taxon>Malacostraca</taxon>
        <taxon>Eumalacostraca</taxon>
        <taxon>Eucarida</taxon>
        <taxon>Decapoda</taxon>
        <taxon>Pleocyemata</taxon>
        <taxon>Caridea</taxon>
        <taxon>Atyoidea</taxon>
        <taxon>Atyidae</taxon>
        <taxon>Halocaridina</taxon>
    </lineage>
</organism>